<dbReference type="AlphaFoldDB" id="A0A679IK14"/>
<gene>
    <name evidence="1" type="ORF">EsVE80_04740</name>
</gene>
<dbReference type="EMBL" id="AP022822">
    <property type="protein sequence ID" value="BCA84951.1"/>
    <property type="molecule type" value="Genomic_DNA"/>
</dbReference>
<reference evidence="1 2" key="1">
    <citation type="submission" date="2020-02" db="EMBL/GenBank/DDBJ databases">
        <title>Characterization of vanA genotype vancomycin-resistant Enterococcus saigonensis VE80.</title>
        <authorList>
            <person name="Harada T."/>
            <person name="Motooka D."/>
            <person name="Nakamura S."/>
            <person name="Yamamoto Y."/>
            <person name="Kawahara R."/>
            <person name="Kawatsu K."/>
        </authorList>
    </citation>
    <scope>NUCLEOTIDE SEQUENCE [LARGE SCALE GENOMIC DNA]</scope>
    <source>
        <strain evidence="1 2">VE80</strain>
    </source>
</reference>
<name>A0A679IK14_9ENTE</name>
<dbReference type="Proteomes" id="UP000502998">
    <property type="component" value="Chromosome"/>
</dbReference>
<sequence>MPTLPLKKTCRDRIDRHGNTGTARMTLTKTRWSAKYDNRW</sequence>
<organism evidence="1 2">
    <name type="scientific">Enterococcus saigonensis</name>
    <dbReference type="NCBI Taxonomy" id="1805431"/>
    <lineage>
        <taxon>Bacteria</taxon>
        <taxon>Bacillati</taxon>
        <taxon>Bacillota</taxon>
        <taxon>Bacilli</taxon>
        <taxon>Lactobacillales</taxon>
        <taxon>Enterococcaceae</taxon>
        <taxon>Enterococcus</taxon>
    </lineage>
</organism>
<evidence type="ECO:0000313" key="2">
    <source>
        <dbReference type="Proteomes" id="UP000502998"/>
    </source>
</evidence>
<dbReference type="KEGG" id="esg:EsVE80_04740"/>
<keyword evidence="2" id="KW-1185">Reference proteome</keyword>
<proteinExistence type="predicted"/>
<protein>
    <submittedName>
        <fullName evidence="1">Uncharacterized protein</fullName>
    </submittedName>
</protein>
<evidence type="ECO:0000313" key="1">
    <source>
        <dbReference type="EMBL" id="BCA84951.1"/>
    </source>
</evidence>
<accession>A0A679IK14</accession>